<feature type="domain" description="Peptidase C1A papain C-terminal" evidence="10">
    <location>
        <begin position="89"/>
        <end position="340"/>
    </location>
</feature>
<evidence type="ECO:0000256" key="7">
    <source>
        <dbReference type="ARBA" id="ARBA00023157"/>
    </source>
</evidence>
<evidence type="ECO:0000256" key="1">
    <source>
        <dbReference type="ARBA" id="ARBA00008455"/>
    </source>
</evidence>
<evidence type="ECO:0000313" key="12">
    <source>
        <dbReference type="Proteomes" id="UP000252519"/>
    </source>
</evidence>
<proteinExistence type="inferred from homology"/>
<keyword evidence="4" id="KW-0378">Hydrolase</keyword>
<keyword evidence="3" id="KW-0732">Signal</keyword>
<dbReference type="Pfam" id="PF00112">
    <property type="entry name" value="Peptidase_C1"/>
    <property type="match status" value="1"/>
</dbReference>
<keyword evidence="5" id="KW-0788">Thiol protease</keyword>
<dbReference type="EMBL" id="JOJR01000064">
    <property type="protein sequence ID" value="RCN47360.1"/>
    <property type="molecule type" value="Genomic_DNA"/>
</dbReference>
<keyword evidence="6" id="KW-0865">Zymogen</keyword>
<reference evidence="11 12" key="1">
    <citation type="submission" date="2014-10" db="EMBL/GenBank/DDBJ databases">
        <title>Draft genome of the hookworm Ancylostoma caninum.</title>
        <authorList>
            <person name="Mitreva M."/>
        </authorList>
    </citation>
    <scope>NUCLEOTIDE SEQUENCE [LARGE SCALE GENOMIC DNA]</scope>
    <source>
        <strain evidence="11 12">Baltimore</strain>
    </source>
</reference>
<evidence type="ECO:0000256" key="9">
    <source>
        <dbReference type="ARBA" id="ARBA00057399"/>
    </source>
</evidence>
<evidence type="ECO:0000256" key="4">
    <source>
        <dbReference type="ARBA" id="ARBA00022801"/>
    </source>
</evidence>
<keyword evidence="7" id="KW-1015">Disulfide bond</keyword>
<dbReference type="Proteomes" id="UP000252519">
    <property type="component" value="Unassembled WGS sequence"/>
</dbReference>
<dbReference type="Gene3D" id="3.90.70.10">
    <property type="entry name" value="Cysteine proteinases"/>
    <property type="match status" value="1"/>
</dbReference>
<dbReference type="PROSITE" id="PS00640">
    <property type="entry name" value="THIOL_PROTEASE_ASN"/>
    <property type="match status" value="1"/>
</dbReference>
<evidence type="ECO:0000256" key="2">
    <source>
        <dbReference type="ARBA" id="ARBA00022670"/>
    </source>
</evidence>
<dbReference type="PROSITE" id="PS00639">
    <property type="entry name" value="THIOL_PROTEASE_HIS"/>
    <property type="match status" value="1"/>
</dbReference>
<sequence length="343" mass="39027">MWIFAALVVTTLAAKPTTVEEFLAQPVEQHVEKLTGQAFVDYINEHQSFYRAEYSPEAEAFVKSRIMDSKFLVEPKKEEVLTDVYGDDPPASFDARTHWPECSSIGTIRDQSNCGSCWAVSSAEAMSDEICVQSNRTIRVLISDTDILACCGKTCGYGCEGGWSMEAYKWMLRDGVVTGGKYRQINTCRPYAFYPCGKHGNDPYYGPCPDDTWRTPKCRKSCQRKYNKCYKDDKYFATKAYYLPNNERSIRQEIYKNGPVVAVYKVYQDFSYYKNGIYVHKWGSESGAHAVKVIGWGRENGTDYWLIANSWNTDWGEDGYFRILRGANECGIEGQMVSGVMKV</sequence>
<dbReference type="InterPro" id="IPR000169">
    <property type="entry name" value="Pept_cys_AS"/>
</dbReference>
<dbReference type="STRING" id="29170.A0A368GWF8"/>
<dbReference type="SUPFAM" id="SSF54001">
    <property type="entry name" value="Cysteine proteinases"/>
    <property type="match status" value="1"/>
</dbReference>
<dbReference type="InterPro" id="IPR025660">
    <property type="entry name" value="Pept_his_AS"/>
</dbReference>
<evidence type="ECO:0000256" key="6">
    <source>
        <dbReference type="ARBA" id="ARBA00023145"/>
    </source>
</evidence>
<dbReference type="CDD" id="cd02620">
    <property type="entry name" value="Peptidase_C1A_CathepsinB"/>
    <property type="match status" value="1"/>
</dbReference>
<comment type="caution">
    <text evidence="11">The sequence shown here is derived from an EMBL/GenBank/DDBJ whole genome shotgun (WGS) entry which is preliminary data.</text>
</comment>
<dbReference type="InterPro" id="IPR038765">
    <property type="entry name" value="Papain-like_cys_pep_sf"/>
</dbReference>
<evidence type="ECO:0000313" key="11">
    <source>
        <dbReference type="EMBL" id="RCN47360.1"/>
    </source>
</evidence>
<gene>
    <name evidence="11" type="ORF">ANCCAN_06648</name>
</gene>
<dbReference type="InterPro" id="IPR000668">
    <property type="entry name" value="Peptidase_C1A_C"/>
</dbReference>
<comment type="similarity">
    <text evidence="1">Belongs to the peptidase C1 family.</text>
</comment>
<dbReference type="PROSITE" id="PS00139">
    <property type="entry name" value="THIOL_PROTEASE_CYS"/>
    <property type="match status" value="1"/>
</dbReference>
<accession>A0A368GWF8</accession>
<dbReference type="OrthoDB" id="5803909at2759"/>
<keyword evidence="8" id="KW-0325">Glycoprotein</keyword>
<dbReference type="PANTHER" id="PTHR12411">
    <property type="entry name" value="CYSTEINE PROTEASE FAMILY C1-RELATED"/>
    <property type="match status" value="1"/>
</dbReference>
<evidence type="ECO:0000259" key="10">
    <source>
        <dbReference type="SMART" id="SM00645"/>
    </source>
</evidence>
<name>A0A368GWF8_ANCCA</name>
<evidence type="ECO:0000256" key="5">
    <source>
        <dbReference type="ARBA" id="ARBA00022807"/>
    </source>
</evidence>
<organism evidence="11 12">
    <name type="scientific">Ancylostoma caninum</name>
    <name type="common">Dog hookworm</name>
    <dbReference type="NCBI Taxonomy" id="29170"/>
    <lineage>
        <taxon>Eukaryota</taxon>
        <taxon>Metazoa</taxon>
        <taxon>Ecdysozoa</taxon>
        <taxon>Nematoda</taxon>
        <taxon>Chromadorea</taxon>
        <taxon>Rhabditida</taxon>
        <taxon>Rhabditina</taxon>
        <taxon>Rhabditomorpha</taxon>
        <taxon>Strongyloidea</taxon>
        <taxon>Ancylostomatidae</taxon>
        <taxon>Ancylostomatinae</taxon>
        <taxon>Ancylostoma</taxon>
    </lineage>
</organism>
<keyword evidence="12" id="KW-1185">Reference proteome</keyword>
<dbReference type="GO" id="GO:0008234">
    <property type="term" value="F:cysteine-type peptidase activity"/>
    <property type="evidence" value="ECO:0007669"/>
    <property type="project" value="UniProtKB-KW"/>
</dbReference>
<evidence type="ECO:0000256" key="8">
    <source>
        <dbReference type="ARBA" id="ARBA00023180"/>
    </source>
</evidence>
<dbReference type="InterPro" id="IPR013128">
    <property type="entry name" value="Peptidase_C1A"/>
</dbReference>
<dbReference type="InterPro" id="IPR025661">
    <property type="entry name" value="Pept_asp_AS"/>
</dbReference>
<dbReference type="GO" id="GO:0006508">
    <property type="term" value="P:proteolysis"/>
    <property type="evidence" value="ECO:0007669"/>
    <property type="project" value="UniProtKB-KW"/>
</dbReference>
<dbReference type="PRINTS" id="PR00705">
    <property type="entry name" value="PAPAIN"/>
</dbReference>
<dbReference type="SMART" id="SM00645">
    <property type="entry name" value="Pept_C1"/>
    <property type="match status" value="1"/>
</dbReference>
<evidence type="ECO:0000256" key="3">
    <source>
        <dbReference type="ARBA" id="ARBA00022729"/>
    </source>
</evidence>
<keyword evidence="2 11" id="KW-0645">Protease</keyword>
<protein>
    <submittedName>
        <fullName evidence="11">Papain family cysteine protease</fullName>
    </submittedName>
</protein>
<comment type="function">
    <text evidence="9">Expression of the protease correlates with blood-feeding and suggests a role for the protease in blood digestion.</text>
</comment>
<dbReference type="FunFam" id="3.90.70.10:FF:000031">
    <property type="entry name" value="Cathepsin B"/>
    <property type="match status" value="1"/>
</dbReference>
<dbReference type="AlphaFoldDB" id="A0A368GWF8"/>